<evidence type="ECO:0000313" key="1">
    <source>
        <dbReference type="EMBL" id="HGQ54922.1"/>
    </source>
</evidence>
<dbReference type="SUPFAM" id="SSF69360">
    <property type="entry name" value="Cell wall binding repeat"/>
    <property type="match status" value="1"/>
</dbReference>
<comment type="caution">
    <text evidence="1">The sequence shown here is derived from an EMBL/GenBank/DDBJ whole genome shotgun (WGS) entry which is preliminary data.</text>
</comment>
<dbReference type="Pfam" id="PF14903">
    <property type="entry name" value="WG_beta_rep"/>
    <property type="match status" value="1"/>
</dbReference>
<dbReference type="PANTHER" id="PTHR37841">
    <property type="entry name" value="GLR2918 PROTEIN"/>
    <property type="match status" value="1"/>
</dbReference>
<organism evidence="1">
    <name type="scientific">candidate division WOR-3 bacterium</name>
    <dbReference type="NCBI Taxonomy" id="2052148"/>
    <lineage>
        <taxon>Bacteria</taxon>
        <taxon>Bacteria division WOR-3</taxon>
    </lineage>
</organism>
<dbReference type="EMBL" id="DTBX01000016">
    <property type="protein sequence ID" value="HGQ54922.1"/>
    <property type="molecule type" value="Genomic_DNA"/>
</dbReference>
<dbReference type="InterPro" id="IPR032774">
    <property type="entry name" value="WG_beta_rep"/>
</dbReference>
<protein>
    <submittedName>
        <fullName evidence="1">WG repeat-containing protein</fullName>
    </submittedName>
</protein>
<accession>A0A7V4FE18</accession>
<dbReference type="AlphaFoldDB" id="A0A7V4FE18"/>
<name>A0A7V4FE18_UNCW3</name>
<sequence length="93" mass="10577">MKRNNLKILILFFILILSFSFGQKEVTGSGKGELSPFEDSKTGKWGYINKQGKIVIRPQFNEAKDFSEGLAAVKIGDKYFYINNEGQIVYGYE</sequence>
<proteinExistence type="predicted"/>
<reference evidence="1" key="1">
    <citation type="journal article" date="2020" name="mSystems">
        <title>Genome- and Community-Level Interaction Insights into Carbon Utilization and Element Cycling Functions of Hydrothermarchaeota in Hydrothermal Sediment.</title>
        <authorList>
            <person name="Zhou Z."/>
            <person name="Liu Y."/>
            <person name="Xu W."/>
            <person name="Pan J."/>
            <person name="Luo Z.H."/>
            <person name="Li M."/>
        </authorList>
    </citation>
    <scope>NUCLEOTIDE SEQUENCE [LARGE SCALE GENOMIC DNA]</scope>
    <source>
        <strain evidence="1">SpSt-655</strain>
    </source>
</reference>
<dbReference type="PANTHER" id="PTHR37841:SF1">
    <property type="entry name" value="DUF3298 DOMAIN-CONTAINING PROTEIN"/>
    <property type="match status" value="1"/>
</dbReference>
<gene>
    <name evidence="1" type="ORF">ENU28_00480</name>
</gene>